<protein>
    <recommendedName>
        <fullName evidence="2">protein-tyrosine-phosphatase</fullName>
        <ecNumber evidence="2">3.1.3.48</ecNumber>
    </recommendedName>
</protein>
<evidence type="ECO:0000256" key="3">
    <source>
        <dbReference type="ARBA" id="ARBA00022801"/>
    </source>
</evidence>
<dbReference type="Gene3D" id="3.20.20.140">
    <property type="entry name" value="Metal-dependent hydrolases"/>
    <property type="match status" value="1"/>
</dbReference>
<dbReference type="PANTHER" id="PTHR39181:SF1">
    <property type="entry name" value="TYROSINE-PROTEIN PHOSPHATASE YWQE"/>
    <property type="match status" value="1"/>
</dbReference>
<gene>
    <name evidence="5" type="ORF">A3B81_03890</name>
</gene>
<reference evidence="5 6" key="1">
    <citation type="journal article" date="2016" name="Nat. Commun.">
        <title>Thousands of microbial genomes shed light on interconnected biogeochemical processes in an aquifer system.</title>
        <authorList>
            <person name="Anantharaman K."/>
            <person name="Brown C.T."/>
            <person name="Hug L.A."/>
            <person name="Sharon I."/>
            <person name="Castelle C.J."/>
            <person name="Probst A.J."/>
            <person name="Thomas B.C."/>
            <person name="Singh A."/>
            <person name="Wilkins M.J."/>
            <person name="Karaoz U."/>
            <person name="Brodie E.L."/>
            <person name="Williams K.H."/>
            <person name="Hubbard S.S."/>
            <person name="Banfield J.F."/>
        </authorList>
    </citation>
    <scope>NUCLEOTIDE SEQUENCE [LARGE SCALE GENOMIC DNA]</scope>
</reference>
<dbReference type="PANTHER" id="PTHR39181">
    <property type="entry name" value="TYROSINE-PROTEIN PHOSPHATASE YWQE"/>
    <property type="match status" value="1"/>
</dbReference>
<dbReference type="PIRSF" id="PIRSF016557">
    <property type="entry name" value="Caps_synth_CpsB"/>
    <property type="match status" value="1"/>
</dbReference>
<dbReference type="AlphaFoldDB" id="A0A1F6TW67"/>
<evidence type="ECO:0000313" key="6">
    <source>
        <dbReference type="Proteomes" id="UP000179362"/>
    </source>
</evidence>
<dbReference type="GO" id="GO:0004725">
    <property type="term" value="F:protein tyrosine phosphatase activity"/>
    <property type="evidence" value="ECO:0007669"/>
    <property type="project" value="UniProtKB-EC"/>
</dbReference>
<dbReference type="EMBL" id="MFTA01000115">
    <property type="protein sequence ID" value="OGI49394.1"/>
    <property type="molecule type" value="Genomic_DNA"/>
</dbReference>
<name>A0A1F6TW67_9PROT</name>
<dbReference type="Pfam" id="PF19567">
    <property type="entry name" value="CpsB_CapC"/>
    <property type="match status" value="1"/>
</dbReference>
<dbReference type="GO" id="GO:0030145">
    <property type="term" value="F:manganese ion binding"/>
    <property type="evidence" value="ECO:0007669"/>
    <property type="project" value="InterPro"/>
</dbReference>
<proteinExistence type="inferred from homology"/>
<dbReference type="SUPFAM" id="SSF89550">
    <property type="entry name" value="PHP domain-like"/>
    <property type="match status" value="1"/>
</dbReference>
<comment type="caution">
    <text evidence="5">The sequence shown here is derived from an EMBL/GenBank/DDBJ whole genome shotgun (WGS) entry which is preliminary data.</text>
</comment>
<dbReference type="InterPro" id="IPR016667">
    <property type="entry name" value="Caps_polysacc_synth_CpsB/CapC"/>
</dbReference>
<sequence length="245" mass="26381">MIDMHSHILPGIDDGARDLDEALALLRLAEADGVTTQVLTPHIHPVRYDNTLASIRLACERLAQAAGQAGLTIRLEFAAEIRIGSEIMALVTADQIPWLGVWEGRKVLLLEFPYTGIPVGSLNLVAWLRQRDIVPMLAHPERIFPIQDDFEKLRPFLAAGCLAQITAGSLLGDFGPAALRVALRLLEGGQVGLIASDCHNLTYRPPKLGAGVEAAARVIGEQAARELVTTVPRRMRAALGAAGRA</sequence>
<evidence type="ECO:0000256" key="2">
    <source>
        <dbReference type="ARBA" id="ARBA00013064"/>
    </source>
</evidence>
<dbReference type="InterPro" id="IPR016195">
    <property type="entry name" value="Pol/histidinol_Pase-like"/>
</dbReference>
<evidence type="ECO:0000256" key="4">
    <source>
        <dbReference type="ARBA" id="ARBA00051722"/>
    </source>
</evidence>
<dbReference type="EC" id="3.1.3.48" evidence="2"/>
<comment type="catalytic activity">
    <reaction evidence="4">
        <text>O-phospho-L-tyrosyl-[protein] + H2O = L-tyrosyl-[protein] + phosphate</text>
        <dbReference type="Rhea" id="RHEA:10684"/>
        <dbReference type="Rhea" id="RHEA-COMP:10136"/>
        <dbReference type="Rhea" id="RHEA-COMP:20101"/>
        <dbReference type="ChEBI" id="CHEBI:15377"/>
        <dbReference type="ChEBI" id="CHEBI:43474"/>
        <dbReference type="ChEBI" id="CHEBI:46858"/>
        <dbReference type="ChEBI" id="CHEBI:61978"/>
        <dbReference type="EC" id="3.1.3.48"/>
    </reaction>
</comment>
<evidence type="ECO:0000256" key="1">
    <source>
        <dbReference type="ARBA" id="ARBA00005750"/>
    </source>
</evidence>
<accession>A0A1F6TW67</accession>
<comment type="similarity">
    <text evidence="1">Belongs to the metallo-dependent hydrolases superfamily. CpsB/CapC family.</text>
</comment>
<keyword evidence="3" id="KW-0378">Hydrolase</keyword>
<evidence type="ECO:0000313" key="5">
    <source>
        <dbReference type="EMBL" id="OGI49394.1"/>
    </source>
</evidence>
<dbReference type="Proteomes" id="UP000179362">
    <property type="component" value="Unassembled WGS sequence"/>
</dbReference>
<organism evidence="5 6">
    <name type="scientific">Candidatus Muproteobacteria bacterium RIFCSPHIGHO2_02_FULL_65_16</name>
    <dbReference type="NCBI Taxonomy" id="1817766"/>
    <lineage>
        <taxon>Bacteria</taxon>
        <taxon>Pseudomonadati</taxon>
        <taxon>Pseudomonadota</taxon>
        <taxon>Candidatus Muproteobacteria</taxon>
    </lineage>
</organism>